<evidence type="ECO:0000259" key="4">
    <source>
        <dbReference type="Pfam" id="PF23314"/>
    </source>
</evidence>
<feature type="region of interest" description="Disordered" evidence="2">
    <location>
        <begin position="1180"/>
        <end position="1201"/>
    </location>
</feature>
<dbReference type="GO" id="GO:0005654">
    <property type="term" value="C:nucleoplasm"/>
    <property type="evidence" value="ECO:0007669"/>
    <property type="project" value="TreeGrafter"/>
</dbReference>
<feature type="region of interest" description="Disordered" evidence="2">
    <location>
        <begin position="2541"/>
        <end position="2561"/>
    </location>
</feature>
<reference evidence="7" key="1">
    <citation type="submission" date="2025-08" db="UniProtKB">
        <authorList>
            <consortium name="RefSeq"/>
        </authorList>
    </citation>
    <scope>IDENTIFICATION</scope>
    <source>
        <strain evidence="7">Quisiro</strain>
        <tissue evidence="7">Liver</tissue>
    </source>
</reference>
<dbReference type="Pfam" id="PF24630">
    <property type="entry name" value="PIN_TASOR"/>
    <property type="match status" value="1"/>
</dbReference>
<dbReference type="InParanoid" id="A0A2I4BXV1"/>
<feature type="domain" description="TASOR pseudo-PARP" evidence="3">
    <location>
        <begin position="70"/>
        <end position="201"/>
    </location>
</feature>
<feature type="compositionally biased region" description="Low complexity" evidence="2">
    <location>
        <begin position="2132"/>
        <end position="2149"/>
    </location>
</feature>
<dbReference type="RefSeq" id="XP_013872588.1">
    <property type="nucleotide sequence ID" value="XM_014017134.1"/>
</dbReference>
<dbReference type="GO" id="GO:0045814">
    <property type="term" value="P:negative regulation of gene expression, epigenetic"/>
    <property type="evidence" value="ECO:0007669"/>
    <property type="project" value="InterPro"/>
</dbReference>
<dbReference type="KEGG" id="alim:106523639"/>
<dbReference type="Pfam" id="PF12509">
    <property type="entry name" value="DUF3715"/>
    <property type="match status" value="1"/>
</dbReference>
<feature type="compositionally biased region" description="Polar residues" evidence="2">
    <location>
        <begin position="556"/>
        <end position="565"/>
    </location>
</feature>
<evidence type="ECO:0000259" key="5">
    <source>
        <dbReference type="Pfam" id="PF24630"/>
    </source>
</evidence>
<dbReference type="CTD" id="54906"/>
<gene>
    <name evidence="7" type="primary">tasor2</name>
</gene>
<feature type="compositionally biased region" description="Basic and acidic residues" evidence="2">
    <location>
        <begin position="544"/>
        <end position="555"/>
    </location>
</feature>
<feature type="compositionally biased region" description="Basic and acidic residues" evidence="2">
    <location>
        <begin position="2159"/>
        <end position="2168"/>
    </location>
</feature>
<comment type="similarity">
    <text evidence="1">Belongs to the TASOR family.</text>
</comment>
<dbReference type="Proteomes" id="UP000192220">
    <property type="component" value="Unplaced"/>
</dbReference>
<feature type="compositionally biased region" description="Polar residues" evidence="2">
    <location>
        <begin position="1474"/>
        <end position="1487"/>
    </location>
</feature>
<dbReference type="OrthoDB" id="5960959at2759"/>
<accession>A0A2I4BXV1</accession>
<feature type="region of interest" description="Disordered" evidence="2">
    <location>
        <begin position="534"/>
        <end position="565"/>
    </location>
</feature>
<dbReference type="InterPro" id="IPR056242">
    <property type="entry name" value="PIN_TASOR"/>
</dbReference>
<feature type="domain" description="TASOR alpha/beta" evidence="4">
    <location>
        <begin position="2637"/>
        <end position="2731"/>
    </location>
</feature>
<feature type="compositionally biased region" description="Basic residues" evidence="2">
    <location>
        <begin position="693"/>
        <end position="704"/>
    </location>
</feature>
<feature type="region of interest" description="Disordered" evidence="2">
    <location>
        <begin position="1474"/>
        <end position="1505"/>
    </location>
</feature>
<evidence type="ECO:0000313" key="7">
    <source>
        <dbReference type="RefSeq" id="XP_013872588.1"/>
    </source>
</evidence>
<keyword evidence="6" id="KW-1185">Reference proteome</keyword>
<proteinExistence type="inferred from homology"/>
<dbReference type="Pfam" id="PF23314">
    <property type="entry name" value="TASOR_alpha-beta"/>
    <property type="match status" value="1"/>
</dbReference>
<feature type="domain" description="TASOR PIN" evidence="5">
    <location>
        <begin position="2735"/>
        <end position="2870"/>
    </location>
</feature>
<evidence type="ECO:0000313" key="6">
    <source>
        <dbReference type="Proteomes" id="UP000192220"/>
    </source>
</evidence>
<protein>
    <submittedName>
        <fullName evidence="7">Uncharacterized protein tasor2</fullName>
    </submittedName>
</protein>
<dbReference type="PANTHER" id="PTHR16207:SF10">
    <property type="entry name" value="PROTEIN TASOR 2"/>
    <property type="match status" value="1"/>
</dbReference>
<name>A0A2I4BXV1_AUSLI</name>
<dbReference type="PANTHER" id="PTHR16207">
    <property type="entry name" value="SET DOMAIN-CONTAINING PROTEIN"/>
    <property type="match status" value="1"/>
</dbReference>
<evidence type="ECO:0000259" key="3">
    <source>
        <dbReference type="Pfam" id="PF12509"/>
    </source>
</evidence>
<evidence type="ECO:0000256" key="2">
    <source>
        <dbReference type="SAM" id="MobiDB-lite"/>
    </source>
</evidence>
<dbReference type="InterPro" id="IPR022188">
    <property type="entry name" value="TASOR_DUF3715"/>
</dbReference>
<sequence>MENGGASTEGVLIPVPETSEEFQSCILAPLQSAYLYEESRQFFRYKSAVLVKNPELEEKYNAFQAKRRLAGYSDHDLKESYGFLLFDDNDKANALGETGVFTGNSACTTLGDPLKGVYISMYSDCLDQNPWYHGKSGYIAIIRLTKGKVKKVVENYTQNFTEPSVGFDCHVSEQLPSVSNKTSSFLAFERTQYYIYELLDDGSNGTALSPSAACPFAIVSFSYMDTKATPVTQEKSERKTLVYQYLPWTGQFQINNQFYHVGLRSTAVAFIPAKLPPVIKVDRGISMSALRQVLPRSVFENCYAEEVYQDGFYCSLGEFVPVEGTEGSSSFTQLLSEIKENDFAFTVPLNDSGFLLLLHSSHFLRYDDTESTSAEALQGLFVFPDSRAVKRDTKFGWNKFAAPKEILSLLPVMSYAEGEVEKTPMDPSNDLCEVLAQHIQSYATLINPGLSSPSRPQRELSIFPDQYDVPIDHKHLYSSSEWTNRTWESFKSYLSKPASFQLPVSKVSEILAAGQEEQREDLDDDVYICLSSPEELPVGPVDMDIEHSLSDHESPSNEASVDTSNAELQVSPVSVTESIVRDNLQAGDDAKDQNCNNLTELNNTDDTKVKRLLTPTSEDLPAELIVSITSAEQRVTDETLSSAGALSTTKHGDFHFSEFSQIAKLQAADINAVGNQTDKTRKLLHPSVVTKLRRRKRGKLRRKPSQAQKKASKPGIETRSLPTVISALEVDSLNCNTNEQPKELDFPQPNNSLKTRWKKLQRRKCRFGKPSSKNKVRSGPIGSAKAEGNNLDDGQRSLESSILMELEAFHLRKKTERWDLKPVVSECRRILVPFGSVDIADQVRSLKVKLQATKNDECLEKMSPDFPVTRPDSDEMEKETSIVSQTEVTETVAADSTSCVDNIPSATNVASEQSIVEQPVDDNNSVLSTTDLNISSSQNNNTDNLLVHVIQSKQTDTLSPVKHLSKGEYLLSQLKSVLSRQKRKLDLLRSDEKVENTCQEDQPCLKKANVDSDAEMLKCNNATTPAADSSVSPVSEMPSVDPAFARYLGLTPKESLNKVQKTVGQQQKYSVENEKPVSLEKHLQIVQKPLSIFPRRKRIKTLKMHQGISAEIVKKKWWLHFQTPACYTTEKVTENDCSSDNTVRKTVEEKMKSACSSTDALNLLADLALSVSYDQVPLQPNEALDKNPNESLKKCDPKKGLSSSEQESILHALLKTPPAAKFIQPVTSPSQSSPLGDDELIALVSKEHDYSLPPSSCLLLDLPGTTFQVLPVSGSTRLLNHHQSMYGSGDNTLHPSVIQYDSSEYLRTSEYSQRHKQKFRYSRTSVIKDGSIKVTRKCQENYNFNLDSQFTSDPKSRVVIRALHGPWDFSTPKTTEEMQLIYHMWIGLFYSRSTARFFQIDPSFVHQSLDERDPVKKATEMVSGPARFEHNTSSSVALSSVTNTPDLMVSEVLDLSTKDSTLLESESEVLDLSQRNSVVETVSSEPQVNRKESSEEMEPPETLNGSKLPVEVQEEEAFKSCKKMEMETISEVNVDNINKNKKTEFIPKALCPDFTEVPASKVERTNFSQHEEMKNISFEPETDQVAVGIDQELPGSNKDTTCTKYHTENSEITEKSLEQKDETDSLEFDMDKKVNSNSEENELVQMDKHGKLEESCKISTYPCPEGNEDLFYDMTHTDDGSANRESDIICKEDKVVNGNVSSEVESKDVSPDQNDSLNRNVDCNGLTELKDDYLREAATEMDQDLRDQPLPKKCDGPINVCISECDHQAQKHKQLPLAASTKDICYTNPIQLKGPILNSCCTQAGITSISEKDPSAEENFETNKENCLKPLLPYSDESTSSPEESFIPKVNGSFETADKTKEANFNVHPNHEQEIKPTEKEDDIGEKTPQEAFQLQAPSKCEVVNMGKPDESSPENMDSEINKTNGKLDKSWDGITIPFLETSTDEIHVVQLQDEAGKAVQSQEVIPFIHETSGPLDELPIDQFSPSEICAENAKLSTHEMPLLDASKINKLDVLARVLDRRSPTPTMDEKPFEYGSSSSPSSSAFAYSGSEICQNITEKCSSRSSTPVMEELPLHQKHQTSAANVERNHLHGLGPDIEFRTLRVLQGIDKYISTAYHFGMHTQTEMADQKSSPNSSNLSSKKSTPTSLDPGHISVDFTNRRTREKPPEVSSTQDLHPKSIRSVPASPFKNKLKERLNVKLKPKNKYSSIQSHQFKRSNRQKHSIESDLQSSGSCATAVDLQDKPTSQSYFIPGSCSQSQHPALVVKPSKSEEIQAHWLSKDDVEATPKNKQPVTQIVQNFFTNLMLSKNTLKGNFDHLNNHETVELSSKTSLLANTNYNSYKTEVKPALNPPRQYKKTNTSEFTVSSLPSIQSFDSTESYPENDQCQGFFEYSLDETVEHTAKQRICKGYSDKLSIYDKDDDLSKEVHIPELLCTVFNTGQDKSYSILDQLSQRCLSDDLTKASVEQESLIFSEKMKNLLKKSKGGSFSQQDTCDGLTQSFHSPLTVNFSNLEEQHDDLELLDMPLVTQKIRVDMSDRKGLTDSTKEGKMFCPPSQTDSPVEHAGISGLIAEYSKVYEAKMHNVCSIRKTSCRPKRFQQDYSGALSNNFDFCDQMKKELDKSFQSNLNAVVKKSCKTKYRFYILVTSDDAFFDETKTLLETEGHTAVQPSEFFRGDGSSSCLLIIVRNEDIAEHICKIPHLLELKMTPGVQFAGIDEPDDVVNLTHQELFTRAGFIMLDKAVLEPLSLCNMKKISETLQELSRMGKWKWMLHYKDSRRLKENARVSEEANEKKLFLYCGQDAGVLEVLPYHECDSMSKDQPDYLTCLLRLQIQQISSRYPVFITDAKTDSAFGKKGILTMTLDTFLTKSPMEIFTV</sequence>
<feature type="region of interest" description="Disordered" evidence="2">
    <location>
        <begin position="693"/>
        <end position="718"/>
    </location>
</feature>
<dbReference type="STRING" id="52670.A0A2I4BXV1"/>
<feature type="region of interest" description="Disordered" evidence="2">
    <location>
        <begin position="769"/>
        <end position="793"/>
    </location>
</feature>
<organism evidence="6 7">
    <name type="scientific">Austrofundulus limnaeus</name>
    <name type="common">Annual killifish</name>
    <dbReference type="NCBI Taxonomy" id="52670"/>
    <lineage>
        <taxon>Eukaryota</taxon>
        <taxon>Metazoa</taxon>
        <taxon>Chordata</taxon>
        <taxon>Craniata</taxon>
        <taxon>Vertebrata</taxon>
        <taxon>Euteleostomi</taxon>
        <taxon>Actinopterygii</taxon>
        <taxon>Neopterygii</taxon>
        <taxon>Teleostei</taxon>
        <taxon>Neoteleostei</taxon>
        <taxon>Acanthomorphata</taxon>
        <taxon>Ovalentaria</taxon>
        <taxon>Atherinomorphae</taxon>
        <taxon>Cyprinodontiformes</taxon>
        <taxon>Rivulidae</taxon>
        <taxon>Austrofundulus</taxon>
    </lineage>
</organism>
<feature type="region of interest" description="Disordered" evidence="2">
    <location>
        <begin position="2126"/>
        <end position="2233"/>
    </location>
</feature>
<feature type="compositionally biased region" description="Basic and acidic residues" evidence="2">
    <location>
        <begin position="2541"/>
        <end position="2550"/>
    </location>
</feature>
<evidence type="ECO:0000256" key="1">
    <source>
        <dbReference type="ARBA" id="ARBA00008058"/>
    </source>
</evidence>
<feature type="compositionally biased region" description="Basic and acidic residues" evidence="2">
    <location>
        <begin position="1183"/>
        <end position="1199"/>
    </location>
</feature>
<dbReference type="InterPro" id="IPR046432">
    <property type="entry name" value="TASOR"/>
</dbReference>
<dbReference type="InterPro" id="IPR056243">
    <property type="entry name" value="TASOR_ab_dom"/>
</dbReference>